<name>A0A0N4WBL9_HAEPC</name>
<feature type="chain" id="PRO_5043123555" evidence="1">
    <location>
        <begin position="20"/>
        <end position="708"/>
    </location>
</feature>
<reference evidence="4 5" key="2">
    <citation type="submission" date="2018-11" db="EMBL/GenBank/DDBJ databases">
        <authorList>
            <consortium name="Pathogen Informatics"/>
        </authorList>
    </citation>
    <scope>NUCLEOTIDE SEQUENCE [LARGE SCALE GENOMIC DNA]</scope>
    <source>
        <strain evidence="4 5">MHpl1</strain>
    </source>
</reference>
<dbReference type="OMA" id="TSEFACT"/>
<dbReference type="InterPro" id="IPR002557">
    <property type="entry name" value="Chitin-bd_dom"/>
</dbReference>
<feature type="domain" description="BPTI/Kunitz inhibitor" evidence="2">
    <location>
        <begin position="544"/>
        <end position="597"/>
    </location>
</feature>
<feature type="domain" description="BPTI/Kunitz inhibitor" evidence="2">
    <location>
        <begin position="333"/>
        <end position="387"/>
    </location>
</feature>
<dbReference type="EMBL" id="UZAF01016737">
    <property type="protein sequence ID" value="VDO33143.1"/>
    <property type="molecule type" value="Genomic_DNA"/>
</dbReference>
<dbReference type="WBParaSite" id="HPLM_0000785001-mRNA-1">
    <property type="protein sequence ID" value="HPLM_0000785001-mRNA-1"/>
    <property type="gene ID" value="HPLM_0000785001"/>
</dbReference>
<dbReference type="InterPro" id="IPR036880">
    <property type="entry name" value="Kunitz_BPTI_sf"/>
</dbReference>
<dbReference type="SUPFAM" id="SSF57625">
    <property type="entry name" value="Invertebrate chitin-binding proteins"/>
    <property type="match status" value="1"/>
</dbReference>
<dbReference type="InterPro" id="IPR006150">
    <property type="entry name" value="Cys_repeat_1"/>
</dbReference>
<organism evidence="6">
    <name type="scientific">Haemonchus placei</name>
    <name type="common">Barber's pole worm</name>
    <dbReference type="NCBI Taxonomy" id="6290"/>
    <lineage>
        <taxon>Eukaryota</taxon>
        <taxon>Metazoa</taxon>
        <taxon>Ecdysozoa</taxon>
        <taxon>Nematoda</taxon>
        <taxon>Chromadorea</taxon>
        <taxon>Rhabditida</taxon>
        <taxon>Rhabditina</taxon>
        <taxon>Rhabditomorpha</taxon>
        <taxon>Strongyloidea</taxon>
        <taxon>Trichostrongylidae</taxon>
        <taxon>Haemonchus</taxon>
    </lineage>
</organism>
<protein>
    <submittedName>
        <fullName evidence="6">Kunitz/Bovine pancreatic trypsin inhibitor domain protein</fullName>
    </submittedName>
</protein>
<keyword evidence="1" id="KW-0732">Signal</keyword>
<keyword evidence="5" id="KW-1185">Reference proteome</keyword>
<dbReference type="Proteomes" id="UP000268014">
    <property type="component" value="Unassembled WGS sequence"/>
</dbReference>
<dbReference type="PANTHER" id="PTHR46339">
    <property type="entry name" value="PROTEIN CBG15282-RELATED"/>
    <property type="match status" value="1"/>
</dbReference>
<dbReference type="GO" id="GO:0005576">
    <property type="term" value="C:extracellular region"/>
    <property type="evidence" value="ECO:0007669"/>
    <property type="project" value="InterPro"/>
</dbReference>
<dbReference type="CDD" id="cd00109">
    <property type="entry name" value="Kunitz-type"/>
    <property type="match status" value="2"/>
</dbReference>
<dbReference type="InterPro" id="IPR036508">
    <property type="entry name" value="Chitin-bd_dom_sf"/>
</dbReference>
<evidence type="ECO:0000313" key="6">
    <source>
        <dbReference type="WBParaSite" id="HPLM_0000785001-mRNA-1"/>
    </source>
</evidence>
<dbReference type="PROSITE" id="PS50279">
    <property type="entry name" value="BPTI_KUNITZ_2"/>
    <property type="match status" value="3"/>
</dbReference>
<reference evidence="6" key="1">
    <citation type="submission" date="2017-02" db="UniProtKB">
        <authorList>
            <consortium name="WormBaseParasite"/>
        </authorList>
    </citation>
    <scope>IDENTIFICATION</scope>
</reference>
<dbReference type="InterPro" id="IPR053014">
    <property type="entry name" value="Cuticle_assoc_divergent"/>
</dbReference>
<dbReference type="PROSITE" id="PS00280">
    <property type="entry name" value="BPTI_KUNITZ_1"/>
    <property type="match status" value="2"/>
</dbReference>
<dbReference type="SUPFAM" id="SSF57362">
    <property type="entry name" value="BPTI-like"/>
    <property type="match status" value="3"/>
</dbReference>
<gene>
    <name evidence="4" type="ORF">HPLM_LOCUS7842</name>
</gene>
<dbReference type="SMART" id="SM00131">
    <property type="entry name" value="KU"/>
    <property type="match status" value="3"/>
</dbReference>
<evidence type="ECO:0000313" key="5">
    <source>
        <dbReference type="Proteomes" id="UP000268014"/>
    </source>
</evidence>
<accession>A0A0N4WBL9</accession>
<feature type="domain" description="BPTI/Kunitz inhibitor" evidence="2">
    <location>
        <begin position="440"/>
        <end position="494"/>
    </location>
</feature>
<dbReference type="Pfam" id="PF14625">
    <property type="entry name" value="Lustrin_cystein"/>
    <property type="match status" value="5"/>
</dbReference>
<evidence type="ECO:0000313" key="4">
    <source>
        <dbReference type="EMBL" id="VDO33143.1"/>
    </source>
</evidence>
<feature type="domain" description="Chitin-binding type-2" evidence="3">
    <location>
        <begin position="20"/>
        <end position="67"/>
    </location>
</feature>
<dbReference type="PANTHER" id="PTHR46339:SF6">
    <property type="entry name" value="BPTI_KUNITZ INHIBITOR DOMAIN-CONTAINING PROTEIN"/>
    <property type="match status" value="1"/>
</dbReference>
<feature type="signal peptide" evidence="1">
    <location>
        <begin position="1"/>
        <end position="19"/>
    </location>
</feature>
<dbReference type="OrthoDB" id="5864873at2759"/>
<dbReference type="InterPro" id="IPR028150">
    <property type="entry name" value="Lustrin_cystein"/>
</dbReference>
<evidence type="ECO:0000259" key="3">
    <source>
        <dbReference type="PROSITE" id="PS50940"/>
    </source>
</evidence>
<dbReference type="GO" id="GO:0004867">
    <property type="term" value="F:serine-type endopeptidase inhibitor activity"/>
    <property type="evidence" value="ECO:0007669"/>
    <property type="project" value="InterPro"/>
</dbReference>
<dbReference type="InterPro" id="IPR002223">
    <property type="entry name" value="Kunitz_BPTI"/>
</dbReference>
<dbReference type="InterPro" id="IPR020901">
    <property type="entry name" value="Prtase_inh_Kunz-CS"/>
</dbReference>
<dbReference type="PROSITE" id="PS50940">
    <property type="entry name" value="CHIT_BIND_II"/>
    <property type="match status" value="1"/>
</dbReference>
<proteinExistence type="predicted"/>
<evidence type="ECO:0000256" key="1">
    <source>
        <dbReference type="SAM" id="SignalP"/>
    </source>
</evidence>
<sequence length="708" mass="76364">MKPSLLLVQLFCCACSVWSKLECDPTSSAKKPDPNNPESYLYCNLEGTFSRRKCLQGKIFNAETGACESALKSDMVNDDPFSQPFYQAPDDLCGSGIPLTILSAPVVCNPSISSCPDGYVCRMYERTGTSYCCQGSSPPVDRASCSQGQVAYFENRFTFLGAVPKILAARITQPLCLIRTQDRWWNVRHRSRVHVKMVIAVCLVTHSSDTFAVHQTRTTQTCVRMARHPCPLHPPVHPHTHVQPGTAAGKEDAAHQQVSQHKICWLSEIIYIADVCPAGLPIGGGPTPCSENNPCKDGYECVTAGGSQYCCPSRESITPTFIASNSSFAENTCSLPRHAGVTCASSRPAITRYYFDITTGSCRSFQFSQCGGNANNFNSLEECEGFCLDTQCQHGQAYRVGAVNAVCALTATNTCPQSYSCMSPVFGPSAVCCPVPELTCNEMVSAGTPCFGRSVTIQRFYFNPATRKCQSFQYYGCNGNGNNFHSMQSCENHCLNSAESVCGGAAVLMDPNQQPQRCSVAVPCPAGYECNSAHYCCPLSATSCTASMSRGNVCSGSPLRTMWYYDQEQRKCNQFAYNGCGGTANRFTSRKACMSSCVSSTLSGSCPRGMAPFIEEGDTVAKASSITAYIACTLNVMSTCPPSASCVRSTTNQPICCQTFTSCPDNRTPYVIPGSTSVVACNVDADECPTGNACVESRFVLSFSKMKS</sequence>
<dbReference type="SMART" id="SM00289">
    <property type="entry name" value="WR1"/>
    <property type="match status" value="6"/>
</dbReference>
<dbReference type="Gene3D" id="4.10.410.10">
    <property type="entry name" value="Pancreatic trypsin inhibitor Kunitz domain"/>
    <property type="match status" value="3"/>
</dbReference>
<dbReference type="AlphaFoldDB" id="A0A0N4WBL9"/>
<dbReference type="GO" id="GO:0008061">
    <property type="term" value="F:chitin binding"/>
    <property type="evidence" value="ECO:0007669"/>
    <property type="project" value="InterPro"/>
</dbReference>
<dbReference type="Pfam" id="PF00014">
    <property type="entry name" value="Kunitz_BPTI"/>
    <property type="match status" value="3"/>
</dbReference>
<evidence type="ECO:0000259" key="2">
    <source>
        <dbReference type="PROSITE" id="PS50279"/>
    </source>
</evidence>